<organism evidence="1 2">
    <name type="scientific">Candidatus Magasanikbacteria bacterium CG10_big_fil_rev_8_21_14_0_10_42_10</name>
    <dbReference type="NCBI Taxonomy" id="1974649"/>
    <lineage>
        <taxon>Bacteria</taxon>
        <taxon>Candidatus Magasanikiibacteriota</taxon>
    </lineage>
</organism>
<evidence type="ECO:0000313" key="2">
    <source>
        <dbReference type="Proteomes" id="UP000231530"/>
    </source>
</evidence>
<name>A0A2H0TWN1_9BACT</name>
<evidence type="ECO:0000313" key="1">
    <source>
        <dbReference type="EMBL" id="PIR76545.1"/>
    </source>
</evidence>
<dbReference type="AlphaFoldDB" id="A0A2H0TWN1"/>
<reference evidence="2" key="1">
    <citation type="submission" date="2017-09" db="EMBL/GenBank/DDBJ databases">
        <title>Depth-based differentiation of microbial function through sediment-hosted aquifers and enrichment of novel symbionts in the deep terrestrial subsurface.</title>
        <authorList>
            <person name="Probst A.J."/>
            <person name="Ladd B."/>
            <person name="Jarett J.K."/>
            <person name="Geller-Mcgrath D.E."/>
            <person name="Sieber C.M.K."/>
            <person name="Emerson J.B."/>
            <person name="Anantharaman K."/>
            <person name="Thomas B.C."/>
            <person name="Malmstrom R."/>
            <person name="Stieglmeier M."/>
            <person name="Klingl A."/>
            <person name="Woyke T."/>
            <person name="Ryan C.M."/>
            <person name="Banfield J.F."/>
        </authorList>
    </citation>
    <scope>NUCLEOTIDE SEQUENCE [LARGE SCALE GENOMIC DNA]</scope>
</reference>
<gene>
    <name evidence="1" type="ORF">COU32_01630</name>
</gene>
<protein>
    <submittedName>
        <fullName evidence="1">Uncharacterized protein</fullName>
    </submittedName>
</protein>
<accession>A0A2H0TWN1</accession>
<comment type="caution">
    <text evidence="1">The sequence shown here is derived from an EMBL/GenBank/DDBJ whole genome shotgun (WGS) entry which is preliminary data.</text>
</comment>
<proteinExistence type="predicted"/>
<sequence>MPMRMKILSLKLQREKKKKKTGCGNKFNKQDTNKYLNLIKRHYQQVQQEKQLRQLAADWTKYSLQVKKSSKEEPSHYLKRNQNKKNVLCGTDCSEK</sequence>
<dbReference type="EMBL" id="PFBY01000020">
    <property type="protein sequence ID" value="PIR76545.1"/>
    <property type="molecule type" value="Genomic_DNA"/>
</dbReference>
<dbReference type="Proteomes" id="UP000231530">
    <property type="component" value="Unassembled WGS sequence"/>
</dbReference>